<feature type="domain" description="Transposase IS116/IS110/IS902 C-terminal" evidence="2">
    <location>
        <begin position="223"/>
        <end position="296"/>
    </location>
</feature>
<reference evidence="3 4" key="1">
    <citation type="submission" date="2016-06" db="EMBL/GenBank/DDBJ databases">
        <authorList>
            <person name="Kjaerup R.B."/>
            <person name="Dalgaard T.S."/>
            <person name="Juul-Madsen H.R."/>
        </authorList>
    </citation>
    <scope>NUCLEOTIDE SEQUENCE [LARGE SCALE GENOMIC DNA]</scope>
    <source>
        <strain evidence="3 4">DSM 16361</strain>
    </source>
</reference>
<dbReference type="GO" id="GO:0006313">
    <property type="term" value="P:DNA transposition"/>
    <property type="evidence" value="ECO:0007669"/>
    <property type="project" value="InterPro"/>
</dbReference>
<dbReference type="Pfam" id="PF01548">
    <property type="entry name" value="DEDD_Tnp_IS110"/>
    <property type="match status" value="1"/>
</dbReference>
<dbReference type="Pfam" id="PF02371">
    <property type="entry name" value="Transposase_20"/>
    <property type="match status" value="1"/>
</dbReference>
<dbReference type="InterPro" id="IPR003346">
    <property type="entry name" value="Transposase_20"/>
</dbReference>
<dbReference type="OrthoDB" id="5289737at2"/>
<evidence type="ECO:0000259" key="2">
    <source>
        <dbReference type="Pfam" id="PF02371"/>
    </source>
</evidence>
<dbReference type="Proteomes" id="UP000214566">
    <property type="component" value="Unassembled WGS sequence"/>
</dbReference>
<dbReference type="InterPro" id="IPR047650">
    <property type="entry name" value="Transpos_IS110"/>
</dbReference>
<evidence type="ECO:0000313" key="3">
    <source>
        <dbReference type="EMBL" id="SBP86817.1"/>
    </source>
</evidence>
<dbReference type="RefSeq" id="WP_094159263.1">
    <property type="nucleotide sequence ID" value="NZ_LT592170.1"/>
</dbReference>
<name>A0A238D0M9_THIDL</name>
<dbReference type="GO" id="GO:0004803">
    <property type="term" value="F:transposase activity"/>
    <property type="evidence" value="ECO:0007669"/>
    <property type="project" value="InterPro"/>
</dbReference>
<keyword evidence="4" id="KW-1185">Reference proteome</keyword>
<evidence type="ECO:0000313" key="4">
    <source>
        <dbReference type="Proteomes" id="UP000214566"/>
    </source>
</evidence>
<dbReference type="EMBL" id="FLMQ01000045">
    <property type="protein sequence ID" value="SBP86817.1"/>
    <property type="molecule type" value="Genomic_DNA"/>
</dbReference>
<evidence type="ECO:0000259" key="1">
    <source>
        <dbReference type="Pfam" id="PF01548"/>
    </source>
</evidence>
<protein>
    <submittedName>
        <fullName evidence="3">Transposase</fullName>
    </submittedName>
</protein>
<sequence>MDEGSKVYVGLDVHKDSIAIAHAAPGRDPARLLGEITHDVNRLIKKLQPLGDPDDVHIVYEAGPTGYGLQRKLRGLGYACEIIAPSLIPRRAGDRVKTDRRDCLRLAELSRAGELKAIWIPDPADEAIRELSRAREDAVNARTRARHQLRGFLLRHDIRYPGKTAWTKTFGRWLATLSFEAPGSQIAFTEYCLAVQACDARVDRLSMSLLQAIQGWRFESVVRALCTLRGIDAVSAIGLVAEIGDIARFDHPRKLMGYLGLVPSERSSGERVSRGPITKSGNAHARRLLTEAAWCYRFKPRVGYQAQRRQEDLPESTRAIAWKAQLRLTDRYAKLQARGVTINKVCVAVARELAGFVWAVACNASNIYVKPVPAAT</sequence>
<gene>
    <name evidence="3" type="ORF">THIARS_50065</name>
</gene>
<proteinExistence type="predicted"/>
<dbReference type="NCBIfam" id="NF033542">
    <property type="entry name" value="transpos_IS110"/>
    <property type="match status" value="1"/>
</dbReference>
<dbReference type="GO" id="GO:0003677">
    <property type="term" value="F:DNA binding"/>
    <property type="evidence" value="ECO:0007669"/>
    <property type="project" value="InterPro"/>
</dbReference>
<accession>A0A238D0M9</accession>
<dbReference type="AlphaFoldDB" id="A0A238D0M9"/>
<dbReference type="PANTHER" id="PTHR33055">
    <property type="entry name" value="TRANSPOSASE FOR INSERTION SEQUENCE ELEMENT IS1111A"/>
    <property type="match status" value="1"/>
</dbReference>
<feature type="domain" description="Transposase IS110-like N-terminal" evidence="1">
    <location>
        <begin position="9"/>
        <end position="154"/>
    </location>
</feature>
<organism evidence="3 4">
    <name type="scientific">Thiomonas delicata</name>
    <name type="common">Thiomonas cuprina</name>
    <dbReference type="NCBI Taxonomy" id="364030"/>
    <lineage>
        <taxon>Bacteria</taxon>
        <taxon>Pseudomonadati</taxon>
        <taxon>Pseudomonadota</taxon>
        <taxon>Betaproteobacteria</taxon>
        <taxon>Burkholderiales</taxon>
        <taxon>Thiomonas</taxon>
    </lineage>
</organism>
<dbReference type="PANTHER" id="PTHR33055:SF3">
    <property type="entry name" value="PUTATIVE TRANSPOSASE FOR IS117-RELATED"/>
    <property type="match status" value="1"/>
</dbReference>
<dbReference type="InterPro" id="IPR002525">
    <property type="entry name" value="Transp_IS110-like_N"/>
</dbReference>